<dbReference type="InterPro" id="IPR051533">
    <property type="entry name" value="WaaL-like"/>
</dbReference>
<dbReference type="RefSeq" id="WP_271163489.1">
    <property type="nucleotide sequence ID" value="NZ_BSFD01000001.1"/>
</dbReference>
<reference evidence="7" key="1">
    <citation type="journal article" date="2014" name="Int. J. Syst. Evol. Microbiol.">
        <title>Complete genome of a new Firmicutes species belonging to the dominant human colonic microbiota ('Ruminococcus bicirculans') reveals two chromosomes and a selective capacity to utilize plant glucans.</title>
        <authorList>
            <consortium name="NISC Comparative Sequencing Program"/>
            <person name="Wegmann U."/>
            <person name="Louis P."/>
            <person name="Goesmann A."/>
            <person name="Henrissat B."/>
            <person name="Duncan S.H."/>
            <person name="Flint H.J."/>
        </authorList>
    </citation>
    <scope>NUCLEOTIDE SEQUENCE</scope>
    <source>
        <strain evidence="7">VKM B-1499</strain>
    </source>
</reference>
<keyword evidence="4 5" id="KW-0472">Membrane</keyword>
<evidence type="ECO:0000256" key="4">
    <source>
        <dbReference type="ARBA" id="ARBA00023136"/>
    </source>
</evidence>
<dbReference type="EMBL" id="BSFD01000001">
    <property type="protein sequence ID" value="GLK47094.1"/>
    <property type="molecule type" value="Genomic_DNA"/>
</dbReference>
<comment type="subcellular location">
    <subcellularLocation>
        <location evidence="1">Membrane</location>
        <topology evidence="1">Multi-pass membrane protein</topology>
    </subcellularLocation>
</comment>
<keyword evidence="8" id="KW-1185">Reference proteome</keyword>
<feature type="transmembrane region" description="Helical" evidence="5">
    <location>
        <begin position="62"/>
        <end position="80"/>
    </location>
</feature>
<accession>A0ABQ5T2V4</accession>
<proteinExistence type="predicted"/>
<evidence type="ECO:0000313" key="8">
    <source>
        <dbReference type="Proteomes" id="UP001143509"/>
    </source>
</evidence>
<evidence type="ECO:0000313" key="7">
    <source>
        <dbReference type="EMBL" id="GLK47094.1"/>
    </source>
</evidence>
<dbReference type="Pfam" id="PF04932">
    <property type="entry name" value="Wzy_C"/>
    <property type="match status" value="1"/>
</dbReference>
<organism evidence="7 8">
    <name type="scientific">Brevundimonas intermedia</name>
    <dbReference type="NCBI Taxonomy" id="74315"/>
    <lineage>
        <taxon>Bacteria</taxon>
        <taxon>Pseudomonadati</taxon>
        <taxon>Pseudomonadota</taxon>
        <taxon>Alphaproteobacteria</taxon>
        <taxon>Caulobacterales</taxon>
        <taxon>Caulobacteraceae</taxon>
        <taxon>Brevundimonas</taxon>
    </lineage>
</organism>
<feature type="transmembrane region" description="Helical" evidence="5">
    <location>
        <begin position="269"/>
        <end position="289"/>
    </location>
</feature>
<feature type="transmembrane region" description="Helical" evidence="5">
    <location>
        <begin position="135"/>
        <end position="159"/>
    </location>
</feature>
<keyword evidence="3 5" id="KW-1133">Transmembrane helix</keyword>
<name>A0ABQ5T2V4_9CAUL</name>
<dbReference type="Proteomes" id="UP001143509">
    <property type="component" value="Unassembled WGS sequence"/>
</dbReference>
<dbReference type="InterPro" id="IPR007016">
    <property type="entry name" value="O-antigen_ligase-rel_domated"/>
</dbReference>
<evidence type="ECO:0000259" key="6">
    <source>
        <dbReference type="Pfam" id="PF04932"/>
    </source>
</evidence>
<feature type="transmembrane region" description="Helical" evidence="5">
    <location>
        <begin position="7"/>
        <end position="25"/>
    </location>
</feature>
<dbReference type="PANTHER" id="PTHR37422">
    <property type="entry name" value="TEICHURONIC ACID BIOSYNTHESIS PROTEIN TUAE"/>
    <property type="match status" value="1"/>
</dbReference>
<evidence type="ECO:0000256" key="3">
    <source>
        <dbReference type="ARBA" id="ARBA00022989"/>
    </source>
</evidence>
<sequence length="441" mass="46463">MGLSDYVLLGVPILVFSLAHLFGGAAEPTTALWFTAIIALLLPASVFFGERRNEVGLAWPERPASVLFLLVILVAIWTLVAPARGASTPWAAINGPGAITWDKSSTTIEIVKLVGLASLFCLGCFEGVRRRRVTAALHIILIIGAAWAAFGAVVMIGGFADGLTGLHFNFGGRLSGGFLSANSAATVYGVLLVLCVAMLARAVRNRRLGRSPQRALALAAAIGGVLLFTTCLLSTASRMGVTATAIAVAAFLIWESLSRKEMPSRRLILLTLAGAAVAVLVIGGGDTLWTRFESVDSDSATRSVIFSVHWNAFLQSPLFGHGLGSFSAINAQQMTPENFGSLRTIGATHNVYIQWLEEAGVLGALPMFALIALVIGTAIRRSALQDTGATLQRGLIAANLVLLIHGTTDYAIQVPSIAAFWAYLLGLQFAYGKARTGKSSA</sequence>
<feature type="transmembrane region" description="Helical" evidence="5">
    <location>
        <begin position="241"/>
        <end position="257"/>
    </location>
</feature>
<evidence type="ECO:0000256" key="1">
    <source>
        <dbReference type="ARBA" id="ARBA00004141"/>
    </source>
</evidence>
<keyword evidence="2 5" id="KW-0812">Transmembrane</keyword>
<dbReference type="PANTHER" id="PTHR37422:SF13">
    <property type="entry name" value="LIPOPOLYSACCHARIDE BIOSYNTHESIS PROTEIN PA4999-RELATED"/>
    <property type="match status" value="1"/>
</dbReference>
<protein>
    <recommendedName>
        <fullName evidence="6">O-antigen ligase-related domain-containing protein</fullName>
    </recommendedName>
</protein>
<evidence type="ECO:0000256" key="2">
    <source>
        <dbReference type="ARBA" id="ARBA00022692"/>
    </source>
</evidence>
<evidence type="ECO:0000256" key="5">
    <source>
        <dbReference type="SAM" id="Phobius"/>
    </source>
</evidence>
<gene>
    <name evidence="7" type="ORF">GCM10017620_00670</name>
</gene>
<feature type="transmembrane region" description="Helical" evidence="5">
    <location>
        <begin position="359"/>
        <end position="379"/>
    </location>
</feature>
<feature type="transmembrane region" description="Helical" evidence="5">
    <location>
        <begin position="31"/>
        <end position="50"/>
    </location>
</feature>
<reference evidence="7" key="2">
    <citation type="submission" date="2023-01" db="EMBL/GenBank/DDBJ databases">
        <authorList>
            <person name="Sun Q."/>
            <person name="Evtushenko L."/>
        </authorList>
    </citation>
    <scope>NUCLEOTIDE SEQUENCE</scope>
    <source>
        <strain evidence="7">VKM B-1499</strain>
    </source>
</reference>
<feature type="transmembrane region" description="Helical" evidence="5">
    <location>
        <begin position="215"/>
        <end position="235"/>
    </location>
</feature>
<feature type="transmembrane region" description="Helical" evidence="5">
    <location>
        <begin position="179"/>
        <end position="203"/>
    </location>
</feature>
<feature type="domain" description="O-antigen ligase-related" evidence="6">
    <location>
        <begin position="224"/>
        <end position="365"/>
    </location>
</feature>
<feature type="transmembrane region" description="Helical" evidence="5">
    <location>
        <begin position="110"/>
        <end position="128"/>
    </location>
</feature>
<comment type="caution">
    <text evidence="7">The sequence shown here is derived from an EMBL/GenBank/DDBJ whole genome shotgun (WGS) entry which is preliminary data.</text>
</comment>